<reference evidence="6" key="1">
    <citation type="submission" date="2023-07" db="EMBL/GenBank/DDBJ databases">
        <title>A chromosome-level genome assembly of Lolium multiflorum.</title>
        <authorList>
            <person name="Chen Y."/>
            <person name="Copetti D."/>
            <person name="Kolliker R."/>
            <person name="Studer B."/>
        </authorList>
    </citation>
    <scope>NUCLEOTIDE SEQUENCE</scope>
    <source>
        <strain evidence="6">02402/16</strain>
        <tissue evidence="6">Leaf</tissue>
    </source>
</reference>
<feature type="repeat" description="PPR" evidence="4">
    <location>
        <begin position="515"/>
        <end position="549"/>
    </location>
</feature>
<dbReference type="AlphaFoldDB" id="A0AAD8TE07"/>
<dbReference type="Pfam" id="PF13812">
    <property type="entry name" value="PPR_3"/>
    <property type="match status" value="1"/>
</dbReference>
<name>A0AAD8TE07_LOLMU</name>
<evidence type="ECO:0000313" key="7">
    <source>
        <dbReference type="Proteomes" id="UP001231189"/>
    </source>
</evidence>
<accession>A0AAD8TE07</accession>
<dbReference type="GO" id="GO:0005739">
    <property type="term" value="C:mitochondrion"/>
    <property type="evidence" value="ECO:0007669"/>
    <property type="project" value="TreeGrafter"/>
</dbReference>
<keyword evidence="7" id="KW-1185">Reference proteome</keyword>
<comment type="similarity">
    <text evidence="1">Belongs to the PPR family. P subfamily.</text>
</comment>
<dbReference type="Gene3D" id="1.25.40.10">
    <property type="entry name" value="Tetratricopeptide repeat domain"/>
    <property type="match status" value="3"/>
</dbReference>
<protein>
    <recommendedName>
        <fullName evidence="5">PROP1-like PPR domain-containing protein</fullName>
    </recommendedName>
</protein>
<comment type="caution">
    <text evidence="6">The sequence shown here is derived from an EMBL/GenBank/DDBJ whole genome shotgun (WGS) entry which is preliminary data.</text>
</comment>
<dbReference type="Proteomes" id="UP001231189">
    <property type="component" value="Unassembled WGS sequence"/>
</dbReference>
<dbReference type="PROSITE" id="PS51375">
    <property type="entry name" value="PPR"/>
    <property type="match status" value="3"/>
</dbReference>
<feature type="repeat" description="PPR" evidence="4">
    <location>
        <begin position="443"/>
        <end position="477"/>
    </location>
</feature>
<dbReference type="InterPro" id="IPR011990">
    <property type="entry name" value="TPR-like_helical_dom_sf"/>
</dbReference>
<dbReference type="GO" id="GO:0003729">
    <property type="term" value="F:mRNA binding"/>
    <property type="evidence" value="ECO:0007669"/>
    <property type="project" value="UniProtKB-ARBA"/>
</dbReference>
<sequence length="604" mass="68650">MWPSIRRTARSKTVGHVFPICSGSMDIKLTGGGLSDSGCQVLSQLLPLGYPESLFPIFRRFCAESTDRLTNRKFCDELQGHEAADQPDDNFDCNDEPSHGNVTIEASKKLNATKPSISGSWSSNMDHSADLKSRHRSHRPFLFQAVLDAPSHSIGSTLDRWLGDSNQLERNEVLLVLFHLKKQRLYWKALQFVEWMEGRNLLKFEERDYACHLDLIARNSGIENAQKYIARVPKPFRNDILYETLLVNCVRVSDIQKAEKVFREIRNLSLPLTVSACNQMILLYKRVARNKVADILMLMEKENIKSSLFTYKLLIDLKGRSNDMSGIELVLNKMKASGVEPDFATRTMVAEFYISGGLTEKAEAVISEMEMGYIKDKRHAIRSLLHLNAALSKPGEVARIWKLCTDPNLEDFMAAIEAWGKLGCIKQAEETFEAMLETTKKVSSRYYNAMLSVYAENKLMAKGKEFVERMSSDGCPNGPLTWEALIKLYVNSGEVEKADSFLLSVTEQNPDRRPTFGSYIYLLRAYAKKGDIHNAEKIFDRLKMVGYPGRKPPYAVLLEAYVNAEVRPYGFRERMRADGVHPVKKVIDHLKFLDKLYLKGALQN</sequence>
<evidence type="ECO:0000256" key="2">
    <source>
        <dbReference type="ARBA" id="ARBA00022737"/>
    </source>
</evidence>
<dbReference type="SUPFAM" id="SSF48452">
    <property type="entry name" value="TPR-like"/>
    <property type="match status" value="1"/>
</dbReference>
<evidence type="ECO:0000256" key="3">
    <source>
        <dbReference type="ARBA" id="ARBA00022946"/>
    </source>
</evidence>
<dbReference type="PANTHER" id="PTHR45717:SF17">
    <property type="entry name" value="PENTATRICOPEPTIDE REPEAT-CONTAINING PROTEIN MITOCHONDRIAL"/>
    <property type="match status" value="1"/>
</dbReference>
<keyword evidence="3" id="KW-0809">Transit peptide</keyword>
<dbReference type="NCBIfam" id="TIGR00756">
    <property type="entry name" value="PPR"/>
    <property type="match status" value="1"/>
</dbReference>
<evidence type="ECO:0000256" key="4">
    <source>
        <dbReference type="PROSITE-ProRule" id="PRU00708"/>
    </source>
</evidence>
<organism evidence="6 7">
    <name type="scientific">Lolium multiflorum</name>
    <name type="common">Italian ryegrass</name>
    <name type="synonym">Lolium perenne subsp. multiflorum</name>
    <dbReference type="NCBI Taxonomy" id="4521"/>
    <lineage>
        <taxon>Eukaryota</taxon>
        <taxon>Viridiplantae</taxon>
        <taxon>Streptophyta</taxon>
        <taxon>Embryophyta</taxon>
        <taxon>Tracheophyta</taxon>
        <taxon>Spermatophyta</taxon>
        <taxon>Magnoliopsida</taxon>
        <taxon>Liliopsida</taxon>
        <taxon>Poales</taxon>
        <taxon>Poaceae</taxon>
        <taxon>BOP clade</taxon>
        <taxon>Pooideae</taxon>
        <taxon>Poodae</taxon>
        <taxon>Poeae</taxon>
        <taxon>Poeae Chloroplast Group 2 (Poeae type)</taxon>
        <taxon>Loliodinae</taxon>
        <taxon>Loliinae</taxon>
        <taxon>Lolium</taxon>
    </lineage>
</organism>
<keyword evidence="2" id="KW-0677">Repeat</keyword>
<proteinExistence type="inferred from homology"/>
<feature type="repeat" description="PPR" evidence="4">
    <location>
        <begin position="307"/>
        <end position="341"/>
    </location>
</feature>
<feature type="domain" description="PROP1-like PPR" evidence="5">
    <location>
        <begin position="415"/>
        <end position="564"/>
    </location>
</feature>
<gene>
    <name evidence="6" type="ORF">QYE76_040761</name>
</gene>
<dbReference type="InterPro" id="IPR002885">
    <property type="entry name" value="PPR_rpt"/>
</dbReference>
<evidence type="ECO:0000259" key="5">
    <source>
        <dbReference type="Pfam" id="PF17177"/>
    </source>
</evidence>
<dbReference type="EMBL" id="JAUUTY010000002">
    <property type="protein sequence ID" value="KAK1679913.1"/>
    <property type="molecule type" value="Genomic_DNA"/>
</dbReference>
<evidence type="ECO:0000256" key="1">
    <source>
        <dbReference type="ARBA" id="ARBA00007626"/>
    </source>
</evidence>
<evidence type="ECO:0000313" key="6">
    <source>
        <dbReference type="EMBL" id="KAK1679913.1"/>
    </source>
</evidence>
<dbReference type="InterPro" id="IPR033443">
    <property type="entry name" value="PROP1-like_PPR_dom"/>
</dbReference>
<dbReference type="Pfam" id="PF17177">
    <property type="entry name" value="PPR_long"/>
    <property type="match status" value="1"/>
</dbReference>
<dbReference type="PANTHER" id="PTHR45717">
    <property type="entry name" value="OS12G0527900 PROTEIN"/>
    <property type="match status" value="1"/>
</dbReference>